<gene>
    <name evidence="2" type="ORF">EYF80_065799</name>
</gene>
<protein>
    <submittedName>
        <fullName evidence="2">Uncharacterized protein</fullName>
    </submittedName>
</protein>
<keyword evidence="3" id="KW-1185">Reference proteome</keyword>
<dbReference type="Proteomes" id="UP000314294">
    <property type="component" value="Unassembled WGS sequence"/>
</dbReference>
<accession>A0A4Z2E5L5</accession>
<name>A0A4Z2E5L5_9TELE</name>
<evidence type="ECO:0000313" key="3">
    <source>
        <dbReference type="Proteomes" id="UP000314294"/>
    </source>
</evidence>
<dbReference type="EMBL" id="SRLO01016491">
    <property type="protein sequence ID" value="TNN24078.1"/>
    <property type="molecule type" value="Genomic_DNA"/>
</dbReference>
<organism evidence="2 3">
    <name type="scientific">Liparis tanakae</name>
    <name type="common">Tanaka's snailfish</name>
    <dbReference type="NCBI Taxonomy" id="230148"/>
    <lineage>
        <taxon>Eukaryota</taxon>
        <taxon>Metazoa</taxon>
        <taxon>Chordata</taxon>
        <taxon>Craniata</taxon>
        <taxon>Vertebrata</taxon>
        <taxon>Euteleostomi</taxon>
        <taxon>Actinopterygii</taxon>
        <taxon>Neopterygii</taxon>
        <taxon>Teleostei</taxon>
        <taxon>Neoteleostei</taxon>
        <taxon>Acanthomorphata</taxon>
        <taxon>Eupercaria</taxon>
        <taxon>Perciformes</taxon>
        <taxon>Cottioidei</taxon>
        <taxon>Cottales</taxon>
        <taxon>Liparidae</taxon>
        <taxon>Liparis</taxon>
    </lineage>
</organism>
<feature type="region of interest" description="Disordered" evidence="1">
    <location>
        <begin position="1"/>
        <end position="59"/>
    </location>
</feature>
<proteinExistence type="predicted"/>
<evidence type="ECO:0000256" key="1">
    <source>
        <dbReference type="SAM" id="MobiDB-lite"/>
    </source>
</evidence>
<comment type="caution">
    <text evidence="2">The sequence shown here is derived from an EMBL/GenBank/DDBJ whole genome shotgun (WGS) entry which is preliminary data.</text>
</comment>
<reference evidence="2 3" key="1">
    <citation type="submission" date="2019-03" db="EMBL/GenBank/DDBJ databases">
        <title>First draft genome of Liparis tanakae, snailfish: a comprehensive survey of snailfish specific genes.</title>
        <authorList>
            <person name="Kim W."/>
            <person name="Song I."/>
            <person name="Jeong J.-H."/>
            <person name="Kim D."/>
            <person name="Kim S."/>
            <person name="Ryu S."/>
            <person name="Song J.Y."/>
            <person name="Lee S.K."/>
        </authorList>
    </citation>
    <scope>NUCLEOTIDE SEQUENCE [LARGE SCALE GENOMIC DNA]</scope>
    <source>
        <tissue evidence="2">Muscle</tissue>
    </source>
</reference>
<sequence>MKPGRGRKTPPSSEVRAPPLMAATPSSPPPPSACRSTCRSHAAPRPQTPLGKLLHPSNENTAPCDRRAACPGGRVCFARAFSGETRGQLKVSVDGMIHCERRWTRHGSVCTAARRRAYGGASTLSSLHPPRLQRG</sequence>
<dbReference type="AlphaFoldDB" id="A0A4Z2E5L5"/>
<evidence type="ECO:0000313" key="2">
    <source>
        <dbReference type="EMBL" id="TNN24078.1"/>
    </source>
</evidence>